<comment type="function">
    <text evidence="13">Participates actively in the response to hyperosmotic and heat shock by preventing the aggregation of stress-denatured proteins and by disaggregating proteins, also in an autonomous, DnaK-independent fashion. Unfolded proteins bind initially to DnaJ; upon interaction with the DnaJ-bound protein, DnaK hydrolyzes its bound ATP, resulting in the formation of a stable complex. GrpE releases ADP from DnaK; ATP binding to DnaK triggers the release of the substrate protein, thus completing the reaction cycle. Several rounds of ATP-dependent interactions between DnaJ, DnaK and GrpE are required for fully efficient folding. Also involved, together with DnaK and GrpE, in the DNA replication of plasmids through activation of initiation proteins.</text>
</comment>
<dbReference type="InterPro" id="IPR036410">
    <property type="entry name" value="HSP_DnaJ_Cys-rich_dom_sf"/>
</dbReference>
<dbReference type="InterPro" id="IPR002939">
    <property type="entry name" value="DnaJ_C"/>
</dbReference>
<evidence type="ECO:0000256" key="11">
    <source>
        <dbReference type="ARBA" id="ARBA00061004"/>
    </source>
</evidence>
<protein>
    <recommendedName>
        <fullName evidence="12 13">Chaperone protein DnaJ</fullName>
    </recommendedName>
</protein>
<evidence type="ECO:0000256" key="3">
    <source>
        <dbReference type="ARBA" id="ARBA00022490"/>
    </source>
</evidence>
<dbReference type="InterPro" id="IPR012724">
    <property type="entry name" value="DnaJ"/>
</dbReference>
<dbReference type="InterPro" id="IPR018253">
    <property type="entry name" value="DnaJ_domain_CS"/>
</dbReference>
<keyword evidence="7 13" id="KW-0863">Zinc-finger</keyword>
<sequence length="392" mass="42183">MAEKRDYYEVLGLSKDASQAEIKKAYRKLSKKYHPDLNKEPGADEKFKEVTEAYEVLSDDQKKAAYDAYGHAGANGGFGGGTGGWSDFGSGSYSYSGSGAGFEDIFEQFFGGGAGFGGFGGGRTVDPNAPRQGDDLQYTIDLEFEEVVKGVTKTIRYKREQDCHVCSGSGAKPGSSVKTCPTCHGRGQVQQERNTPLGRVMTQGVCPNCHGQGQVIEEPCTNCQGSGRETVNHSVEVTIPAGVDDGQRMRVQGQGNAGLNGGPAGDLYVVFRVKASKIFRRNGANIEFELPINFAQAALGDEVEIPTVHGKVSMKIPAGTQSGRTFRLKGKGLPQLNAKTNGDQNVTVKVITPKNMNDAQKQAMRDFAQASGDNVSEEEENFFDKIKNAFKD</sequence>
<evidence type="ECO:0000256" key="10">
    <source>
        <dbReference type="ARBA" id="ARBA00023186"/>
    </source>
</evidence>
<dbReference type="SUPFAM" id="SSF57938">
    <property type="entry name" value="DnaJ/Hsp40 cysteine-rich domain"/>
    <property type="match status" value="1"/>
</dbReference>
<dbReference type="CDD" id="cd10719">
    <property type="entry name" value="DnaJ_zf"/>
    <property type="match status" value="1"/>
</dbReference>
<reference evidence="14 15" key="1">
    <citation type="journal article" date="2016" name="Genome Announc.">
        <title>Complete Genome Sequences of Aerococcus christensenii CCUG 28831T, Aerococcus sanguinicola CCUG 43001T, Aerococcus urinae CCUG 36881T, Aerococcus urinaeequi CCUG 28094T, Aerococcus urinaehominis CCUG 42038 BT, and Aerococcus viridans CCUG 4311T.</title>
        <authorList>
            <person name="Carkaci D."/>
            <person name="Dargis R."/>
            <person name="Nielsen X.C."/>
            <person name="Skovgaard O."/>
            <person name="Fuursted K."/>
            <person name="Christensen J.J."/>
        </authorList>
    </citation>
    <scope>NUCLEOTIDE SEQUENCE [LARGE SCALE GENOMIC DNA]</scope>
    <source>
        <strain evidence="14 15">CCUG42038B</strain>
    </source>
</reference>
<comment type="subcellular location">
    <subcellularLocation>
        <location evidence="1 13">Cytoplasm</location>
    </subcellularLocation>
</comment>
<dbReference type="GO" id="GO:0009408">
    <property type="term" value="P:response to heat"/>
    <property type="evidence" value="ECO:0007669"/>
    <property type="project" value="InterPro"/>
</dbReference>
<keyword evidence="8 13" id="KW-0862">Zinc</keyword>
<feature type="repeat" description="CXXCXGXG motif" evidence="13">
    <location>
        <begin position="206"/>
        <end position="213"/>
    </location>
</feature>
<dbReference type="FunFam" id="2.10.230.10:FF:000002">
    <property type="entry name" value="Molecular chaperone DnaJ"/>
    <property type="match status" value="1"/>
</dbReference>
<dbReference type="Pfam" id="PF00226">
    <property type="entry name" value="DnaJ"/>
    <property type="match status" value="1"/>
</dbReference>
<dbReference type="PROSITE" id="PS51188">
    <property type="entry name" value="ZF_CR"/>
    <property type="match status" value="1"/>
</dbReference>
<dbReference type="GO" id="GO:0051082">
    <property type="term" value="F:unfolded protein binding"/>
    <property type="evidence" value="ECO:0007669"/>
    <property type="project" value="UniProtKB-UniRule"/>
</dbReference>
<dbReference type="PROSITE" id="PS00636">
    <property type="entry name" value="DNAJ_1"/>
    <property type="match status" value="1"/>
</dbReference>
<feature type="binding site" evidence="13">
    <location>
        <position position="166"/>
    </location>
    <ligand>
        <name>Zn(2+)</name>
        <dbReference type="ChEBI" id="CHEBI:29105"/>
        <label>1</label>
    </ligand>
</feature>
<dbReference type="NCBIfam" id="NF008035">
    <property type="entry name" value="PRK10767.1"/>
    <property type="match status" value="1"/>
</dbReference>
<feature type="binding site" evidence="13">
    <location>
        <position position="209"/>
    </location>
    <ligand>
        <name>Zn(2+)</name>
        <dbReference type="ChEBI" id="CHEBI:29105"/>
        <label>2</label>
    </ligand>
</feature>
<keyword evidence="15" id="KW-1185">Reference proteome</keyword>
<comment type="cofactor">
    <cofactor evidence="13">
        <name>Zn(2+)</name>
        <dbReference type="ChEBI" id="CHEBI:29105"/>
    </cofactor>
    <text evidence="13">Binds 2 Zn(2+) ions per monomer.</text>
</comment>
<dbReference type="GO" id="GO:0005737">
    <property type="term" value="C:cytoplasm"/>
    <property type="evidence" value="ECO:0007669"/>
    <property type="project" value="UniProtKB-SubCell"/>
</dbReference>
<feature type="binding site" evidence="13">
    <location>
        <position position="206"/>
    </location>
    <ligand>
        <name>Zn(2+)</name>
        <dbReference type="ChEBI" id="CHEBI:29105"/>
        <label>2</label>
    </ligand>
</feature>
<dbReference type="RefSeq" id="WP_067977550.1">
    <property type="nucleotide sequence ID" value="NZ_CP014163.1"/>
</dbReference>
<feature type="repeat" description="CXXCXGXG motif" evidence="13">
    <location>
        <begin position="163"/>
        <end position="170"/>
    </location>
</feature>
<dbReference type="Proteomes" id="UP000062260">
    <property type="component" value="Chromosome"/>
</dbReference>
<dbReference type="InterPro" id="IPR036869">
    <property type="entry name" value="J_dom_sf"/>
</dbReference>
<evidence type="ECO:0000256" key="2">
    <source>
        <dbReference type="ARBA" id="ARBA00011738"/>
    </source>
</evidence>
<dbReference type="PANTHER" id="PTHR43096:SF48">
    <property type="entry name" value="CHAPERONE PROTEIN DNAJ"/>
    <property type="match status" value="1"/>
</dbReference>
<dbReference type="Gene3D" id="1.10.287.110">
    <property type="entry name" value="DnaJ domain"/>
    <property type="match status" value="1"/>
</dbReference>
<feature type="binding site" evidence="13">
    <location>
        <position position="183"/>
    </location>
    <ligand>
        <name>Zn(2+)</name>
        <dbReference type="ChEBI" id="CHEBI:29105"/>
        <label>2</label>
    </ligand>
</feature>
<dbReference type="CDD" id="cd06257">
    <property type="entry name" value="DnaJ"/>
    <property type="match status" value="1"/>
</dbReference>
<dbReference type="SMART" id="SM00271">
    <property type="entry name" value="DnaJ"/>
    <property type="match status" value="1"/>
</dbReference>
<evidence type="ECO:0000256" key="6">
    <source>
        <dbReference type="ARBA" id="ARBA00022737"/>
    </source>
</evidence>
<dbReference type="PRINTS" id="PR00625">
    <property type="entry name" value="JDOMAIN"/>
</dbReference>
<dbReference type="GO" id="GO:0005524">
    <property type="term" value="F:ATP binding"/>
    <property type="evidence" value="ECO:0007669"/>
    <property type="project" value="InterPro"/>
</dbReference>
<dbReference type="GO" id="GO:0042026">
    <property type="term" value="P:protein refolding"/>
    <property type="evidence" value="ECO:0007669"/>
    <property type="project" value="TreeGrafter"/>
</dbReference>
<comment type="domain">
    <text evidence="13">The J domain is necessary and sufficient to stimulate DnaK ATPase activity. Zinc center 1 plays an important role in the autonomous, DnaK-independent chaperone activity of DnaJ. Zinc center 2 is essential for interaction with DnaK and for DnaJ activity.</text>
</comment>
<name>A0A0X8FLG7_9LACT</name>
<evidence type="ECO:0000313" key="14">
    <source>
        <dbReference type="EMBL" id="AMB98812.1"/>
    </source>
</evidence>
<dbReference type="AlphaFoldDB" id="A0A0X8FLG7"/>
<keyword evidence="6 13" id="KW-0677">Repeat</keyword>
<evidence type="ECO:0000313" key="15">
    <source>
        <dbReference type="Proteomes" id="UP000062260"/>
    </source>
</evidence>
<evidence type="ECO:0000256" key="12">
    <source>
        <dbReference type="ARBA" id="ARBA00067609"/>
    </source>
</evidence>
<dbReference type="GO" id="GO:0006260">
    <property type="term" value="P:DNA replication"/>
    <property type="evidence" value="ECO:0007669"/>
    <property type="project" value="UniProtKB-KW"/>
</dbReference>
<dbReference type="CDD" id="cd10747">
    <property type="entry name" value="DnaJ_C"/>
    <property type="match status" value="1"/>
</dbReference>
<keyword evidence="9 13" id="KW-0346">Stress response</keyword>
<dbReference type="EMBL" id="CP014163">
    <property type="protein sequence ID" value="AMB98812.1"/>
    <property type="molecule type" value="Genomic_DNA"/>
</dbReference>
<dbReference type="Pfam" id="PF01556">
    <property type="entry name" value="DnaJ_C"/>
    <property type="match status" value="1"/>
</dbReference>
<dbReference type="OrthoDB" id="9779889at2"/>
<dbReference type="PANTHER" id="PTHR43096">
    <property type="entry name" value="DNAJ HOMOLOG 1, MITOCHONDRIAL-RELATED"/>
    <property type="match status" value="1"/>
</dbReference>
<accession>A0A0X8FLG7</accession>
<keyword evidence="3 13" id="KW-0963">Cytoplasm</keyword>
<feature type="repeat" description="CXXCXGXG motif" evidence="13">
    <location>
        <begin position="220"/>
        <end position="227"/>
    </location>
</feature>
<keyword evidence="4 13" id="KW-0235">DNA replication</keyword>
<dbReference type="NCBIfam" id="NF010869">
    <property type="entry name" value="PRK14276.1"/>
    <property type="match status" value="1"/>
</dbReference>
<dbReference type="STRING" id="128944.AWM75_01855"/>
<reference evidence="15" key="2">
    <citation type="submission" date="2016-01" db="EMBL/GenBank/DDBJ databases">
        <title>Six Aerococcus type strain genome sequencing and assembly using PacBio and Illumina Hiseq.</title>
        <authorList>
            <person name="Carkaci D."/>
            <person name="Dargis R."/>
            <person name="Nielsen X.C."/>
            <person name="Skovgaard O."/>
            <person name="Fuursted K."/>
            <person name="Christensen J.J."/>
        </authorList>
    </citation>
    <scope>NUCLEOTIDE SEQUENCE [LARGE SCALE GENOMIC DNA]</scope>
    <source>
        <strain evidence="15">CCUG42038B</strain>
    </source>
</reference>
<proteinExistence type="inferred from homology"/>
<evidence type="ECO:0000256" key="9">
    <source>
        <dbReference type="ARBA" id="ARBA00023016"/>
    </source>
</evidence>
<evidence type="ECO:0000256" key="13">
    <source>
        <dbReference type="HAMAP-Rule" id="MF_01152"/>
    </source>
</evidence>
<dbReference type="GO" id="GO:0031072">
    <property type="term" value="F:heat shock protein binding"/>
    <property type="evidence" value="ECO:0007669"/>
    <property type="project" value="InterPro"/>
</dbReference>
<dbReference type="InterPro" id="IPR001305">
    <property type="entry name" value="HSP_DnaJ_Cys-rich_dom"/>
</dbReference>
<feature type="binding site" evidence="13">
    <location>
        <position position="180"/>
    </location>
    <ligand>
        <name>Zn(2+)</name>
        <dbReference type="ChEBI" id="CHEBI:29105"/>
        <label>2</label>
    </ligand>
</feature>
<keyword evidence="5 13" id="KW-0479">Metal-binding</keyword>
<dbReference type="InterPro" id="IPR001623">
    <property type="entry name" value="DnaJ_domain"/>
</dbReference>
<dbReference type="FunFam" id="2.60.260.20:FF:000004">
    <property type="entry name" value="Molecular chaperone DnaJ"/>
    <property type="match status" value="1"/>
</dbReference>
<feature type="binding site" evidence="13">
    <location>
        <position position="163"/>
    </location>
    <ligand>
        <name>Zn(2+)</name>
        <dbReference type="ChEBI" id="CHEBI:29105"/>
        <label>1</label>
    </ligand>
</feature>
<dbReference type="KEGG" id="auh:AWM75_01855"/>
<dbReference type="SUPFAM" id="SSF46565">
    <property type="entry name" value="Chaperone J-domain"/>
    <property type="match status" value="1"/>
</dbReference>
<dbReference type="PROSITE" id="PS50076">
    <property type="entry name" value="DNAJ_2"/>
    <property type="match status" value="1"/>
</dbReference>
<keyword evidence="10 13" id="KW-0143">Chaperone</keyword>
<feature type="binding site" evidence="13">
    <location>
        <position position="223"/>
    </location>
    <ligand>
        <name>Zn(2+)</name>
        <dbReference type="ChEBI" id="CHEBI:29105"/>
        <label>1</label>
    </ligand>
</feature>
<evidence type="ECO:0000256" key="1">
    <source>
        <dbReference type="ARBA" id="ARBA00004496"/>
    </source>
</evidence>
<dbReference type="Gene3D" id="2.10.230.10">
    <property type="entry name" value="Heat shock protein DnaJ, cysteine-rich domain"/>
    <property type="match status" value="1"/>
</dbReference>
<dbReference type="InterPro" id="IPR008971">
    <property type="entry name" value="HSP40/DnaJ_pept-bd"/>
</dbReference>
<dbReference type="HAMAP" id="MF_01152">
    <property type="entry name" value="DnaJ"/>
    <property type="match status" value="1"/>
</dbReference>
<feature type="repeat" description="CXXCXGXG motif" evidence="13">
    <location>
        <begin position="180"/>
        <end position="187"/>
    </location>
</feature>
<evidence type="ECO:0000256" key="5">
    <source>
        <dbReference type="ARBA" id="ARBA00022723"/>
    </source>
</evidence>
<gene>
    <name evidence="13" type="primary">dnaJ</name>
    <name evidence="14" type="ORF">AWM75_01855</name>
</gene>
<organism evidence="14 15">
    <name type="scientific">Aerococcus urinaehominis</name>
    <dbReference type="NCBI Taxonomy" id="128944"/>
    <lineage>
        <taxon>Bacteria</taxon>
        <taxon>Bacillati</taxon>
        <taxon>Bacillota</taxon>
        <taxon>Bacilli</taxon>
        <taxon>Lactobacillales</taxon>
        <taxon>Aerococcaceae</taxon>
        <taxon>Aerococcus</taxon>
    </lineage>
</organism>
<evidence type="ECO:0000256" key="8">
    <source>
        <dbReference type="ARBA" id="ARBA00022833"/>
    </source>
</evidence>
<comment type="subunit">
    <text evidence="2 13">Homodimer.</text>
</comment>
<evidence type="ECO:0000256" key="7">
    <source>
        <dbReference type="ARBA" id="ARBA00022771"/>
    </source>
</evidence>
<feature type="binding site" evidence="13">
    <location>
        <position position="220"/>
    </location>
    <ligand>
        <name>Zn(2+)</name>
        <dbReference type="ChEBI" id="CHEBI:29105"/>
        <label>1</label>
    </ligand>
</feature>
<comment type="similarity">
    <text evidence="11 13">Belongs to the DnaJ family.</text>
</comment>
<dbReference type="Gene3D" id="2.60.260.20">
    <property type="entry name" value="Urease metallochaperone UreE, N-terminal domain"/>
    <property type="match status" value="2"/>
</dbReference>
<evidence type="ECO:0000256" key="4">
    <source>
        <dbReference type="ARBA" id="ARBA00022705"/>
    </source>
</evidence>
<dbReference type="SUPFAM" id="SSF49493">
    <property type="entry name" value="HSP40/DnaJ peptide-binding domain"/>
    <property type="match status" value="2"/>
</dbReference>
<dbReference type="Pfam" id="PF00684">
    <property type="entry name" value="DnaJ_CXXCXGXG"/>
    <property type="match status" value="1"/>
</dbReference>
<dbReference type="GO" id="GO:0008270">
    <property type="term" value="F:zinc ion binding"/>
    <property type="evidence" value="ECO:0007669"/>
    <property type="project" value="UniProtKB-UniRule"/>
</dbReference>
<dbReference type="NCBIfam" id="TIGR02349">
    <property type="entry name" value="DnaJ_bact"/>
    <property type="match status" value="1"/>
</dbReference>
<dbReference type="FunFam" id="1.10.287.110:FF:000031">
    <property type="entry name" value="Molecular chaperone DnaJ"/>
    <property type="match status" value="1"/>
</dbReference>